<organism evidence="1">
    <name type="scientific">viral metagenome</name>
    <dbReference type="NCBI Taxonomy" id="1070528"/>
    <lineage>
        <taxon>unclassified sequences</taxon>
        <taxon>metagenomes</taxon>
        <taxon>organismal metagenomes</taxon>
    </lineage>
</organism>
<accession>A0A6C0DWB3</accession>
<dbReference type="AlphaFoldDB" id="A0A6C0DWB3"/>
<reference evidence="1" key="1">
    <citation type="journal article" date="2020" name="Nature">
        <title>Giant virus diversity and host interactions through global metagenomics.</title>
        <authorList>
            <person name="Schulz F."/>
            <person name="Roux S."/>
            <person name="Paez-Espino D."/>
            <person name="Jungbluth S."/>
            <person name="Walsh D.A."/>
            <person name="Denef V.J."/>
            <person name="McMahon K.D."/>
            <person name="Konstantinidis K.T."/>
            <person name="Eloe-Fadrosh E.A."/>
            <person name="Kyrpides N.C."/>
            <person name="Woyke T."/>
        </authorList>
    </citation>
    <scope>NUCLEOTIDE SEQUENCE</scope>
    <source>
        <strain evidence="1">GVMAG-M-3300023174-57</strain>
    </source>
</reference>
<dbReference type="EMBL" id="MN739667">
    <property type="protein sequence ID" value="QHT19535.1"/>
    <property type="molecule type" value="Genomic_DNA"/>
</dbReference>
<proteinExistence type="predicted"/>
<evidence type="ECO:0000313" key="1">
    <source>
        <dbReference type="EMBL" id="QHT19535.1"/>
    </source>
</evidence>
<evidence type="ECO:0008006" key="2">
    <source>
        <dbReference type="Google" id="ProtNLM"/>
    </source>
</evidence>
<name>A0A6C0DWB3_9ZZZZ</name>
<sequence length="221" mass="25886">MRVYTFSYQNPTRATAMRTRFALEDLELEFVPPVEPDDARLVCAPHDQRRTWAIMWSHLDMLKIFLESYSEVGLFCEDDILIRKGLKQLLPEIIATYKRLGLEILLLGYLLNFRPVQLIGHAEFSPQSNYSYLNYPDHLWGSQMYMLDRRTAKKFLSRYTVEFARSATVPFSPDWTLTKEGRRALIYPMLAVEEGRVATDHQGQIEFHRLCAEAQLDSNYH</sequence>
<protein>
    <recommendedName>
        <fullName evidence="2">Glycosyltransferase</fullName>
    </recommendedName>
</protein>